<evidence type="ECO:0000313" key="2">
    <source>
        <dbReference type="Proteomes" id="UP000294662"/>
    </source>
</evidence>
<protein>
    <recommendedName>
        <fullName evidence="3">Transposase</fullName>
    </recommendedName>
</protein>
<keyword evidence="2" id="KW-1185">Reference proteome</keyword>
<gene>
    <name evidence="1" type="ORF">E1B25_18670</name>
</gene>
<dbReference type="EMBL" id="SMFP01000016">
    <property type="protein sequence ID" value="TDE34950.1"/>
    <property type="molecule type" value="Genomic_DNA"/>
</dbReference>
<sequence>MDLYIGLDVSLASTAICVLSSHGQVIKETTALSAPEELERALRSLSGTVAGIGLEAGPLSQ</sequence>
<accession>A0A4R5EKS7</accession>
<proteinExistence type="predicted"/>
<dbReference type="RefSeq" id="WP_132831102.1">
    <property type="nucleotide sequence ID" value="NZ_SMFP01000016.1"/>
</dbReference>
<dbReference type="AlphaFoldDB" id="A0A4R5EKS7"/>
<organism evidence="1 2">
    <name type="scientific">Antarcticimicrobium sediminis</name>
    <dbReference type="NCBI Taxonomy" id="2546227"/>
    <lineage>
        <taxon>Bacteria</taxon>
        <taxon>Pseudomonadati</taxon>
        <taxon>Pseudomonadota</taxon>
        <taxon>Alphaproteobacteria</taxon>
        <taxon>Rhodobacterales</taxon>
        <taxon>Paracoccaceae</taxon>
        <taxon>Antarcticimicrobium</taxon>
    </lineage>
</organism>
<comment type="caution">
    <text evidence="1">The sequence shown here is derived from an EMBL/GenBank/DDBJ whole genome shotgun (WGS) entry which is preliminary data.</text>
</comment>
<dbReference type="OrthoDB" id="8261795at2"/>
<dbReference type="Proteomes" id="UP000294662">
    <property type="component" value="Unassembled WGS sequence"/>
</dbReference>
<evidence type="ECO:0008006" key="3">
    <source>
        <dbReference type="Google" id="ProtNLM"/>
    </source>
</evidence>
<evidence type="ECO:0000313" key="1">
    <source>
        <dbReference type="EMBL" id="TDE34950.1"/>
    </source>
</evidence>
<name>A0A4R5EKS7_9RHOB</name>
<reference evidence="1 2" key="1">
    <citation type="submission" date="2019-03" db="EMBL/GenBank/DDBJ databases">
        <authorList>
            <person name="Zhang S."/>
        </authorList>
    </citation>
    <scope>NUCLEOTIDE SEQUENCE [LARGE SCALE GENOMIC DNA]</scope>
    <source>
        <strain evidence="1 2">S4J41</strain>
    </source>
</reference>